<reference evidence="2" key="1">
    <citation type="submission" date="2016-11" db="EMBL/GenBank/DDBJ databases">
        <authorList>
            <person name="Varghese N."/>
            <person name="Submissions S."/>
        </authorList>
    </citation>
    <scope>NUCLEOTIDE SEQUENCE [LARGE SCALE GENOMIC DNA]</scope>
    <source>
        <strain evidence="2">DSM 17963</strain>
    </source>
</reference>
<keyword evidence="2" id="KW-1185">Reference proteome</keyword>
<protein>
    <submittedName>
        <fullName evidence="1">Uncharacterized protein</fullName>
    </submittedName>
</protein>
<dbReference type="RefSeq" id="WP_262489293.1">
    <property type="nucleotide sequence ID" value="NZ_FQWC01000002.1"/>
</dbReference>
<dbReference type="Proteomes" id="UP000184071">
    <property type="component" value="Unassembled WGS sequence"/>
</dbReference>
<evidence type="ECO:0000313" key="1">
    <source>
        <dbReference type="EMBL" id="SHG38453.1"/>
    </source>
</evidence>
<dbReference type="STRING" id="370979.SAMN05443663_102680"/>
<evidence type="ECO:0000313" key="2">
    <source>
        <dbReference type="Proteomes" id="UP000184071"/>
    </source>
</evidence>
<gene>
    <name evidence="1" type="ORF">SAMN05443663_102680</name>
</gene>
<proteinExistence type="predicted"/>
<name>A0A1M5JEI3_9FLAO</name>
<sequence>MSNLIYYYEIEKDACEHLFLCHFFNKTRISTVSIPSLKDYFATF</sequence>
<dbReference type="AlphaFoldDB" id="A0A1M5JEI3"/>
<accession>A0A1M5JEI3</accession>
<organism evidence="1 2">
    <name type="scientific">Flavobacterium defluvii</name>
    <dbReference type="NCBI Taxonomy" id="370979"/>
    <lineage>
        <taxon>Bacteria</taxon>
        <taxon>Pseudomonadati</taxon>
        <taxon>Bacteroidota</taxon>
        <taxon>Flavobacteriia</taxon>
        <taxon>Flavobacteriales</taxon>
        <taxon>Flavobacteriaceae</taxon>
        <taxon>Flavobacterium</taxon>
    </lineage>
</organism>
<dbReference type="EMBL" id="FQWC01000002">
    <property type="protein sequence ID" value="SHG38453.1"/>
    <property type="molecule type" value="Genomic_DNA"/>
</dbReference>